<name>A0A0E9Q009_ANGAN</name>
<dbReference type="AlphaFoldDB" id="A0A0E9Q009"/>
<dbReference type="EMBL" id="GBXM01098493">
    <property type="protein sequence ID" value="JAH10084.1"/>
    <property type="molecule type" value="Transcribed_RNA"/>
</dbReference>
<accession>A0A0E9Q009</accession>
<organism evidence="1">
    <name type="scientific">Anguilla anguilla</name>
    <name type="common">European freshwater eel</name>
    <name type="synonym">Muraena anguilla</name>
    <dbReference type="NCBI Taxonomy" id="7936"/>
    <lineage>
        <taxon>Eukaryota</taxon>
        <taxon>Metazoa</taxon>
        <taxon>Chordata</taxon>
        <taxon>Craniata</taxon>
        <taxon>Vertebrata</taxon>
        <taxon>Euteleostomi</taxon>
        <taxon>Actinopterygii</taxon>
        <taxon>Neopterygii</taxon>
        <taxon>Teleostei</taxon>
        <taxon>Anguilliformes</taxon>
        <taxon>Anguillidae</taxon>
        <taxon>Anguilla</taxon>
    </lineage>
</organism>
<evidence type="ECO:0000313" key="1">
    <source>
        <dbReference type="EMBL" id="JAH10084.1"/>
    </source>
</evidence>
<sequence length="46" mass="5411">MDVCILQNGQKSIKCNYLLCAIITSGIHYYIRIILHPNSQYYEITY</sequence>
<reference evidence="1" key="2">
    <citation type="journal article" date="2015" name="Fish Shellfish Immunol.">
        <title>Early steps in the European eel (Anguilla anguilla)-Vibrio vulnificus interaction in the gills: Role of the RtxA13 toxin.</title>
        <authorList>
            <person name="Callol A."/>
            <person name="Pajuelo D."/>
            <person name="Ebbesson L."/>
            <person name="Teles M."/>
            <person name="MacKenzie S."/>
            <person name="Amaro C."/>
        </authorList>
    </citation>
    <scope>NUCLEOTIDE SEQUENCE</scope>
</reference>
<proteinExistence type="predicted"/>
<reference evidence="1" key="1">
    <citation type="submission" date="2014-11" db="EMBL/GenBank/DDBJ databases">
        <authorList>
            <person name="Amaro Gonzalez C."/>
        </authorList>
    </citation>
    <scope>NUCLEOTIDE SEQUENCE</scope>
</reference>
<protein>
    <submittedName>
        <fullName evidence="1">Uncharacterized protein</fullName>
    </submittedName>
</protein>